<dbReference type="Pfam" id="PF22848">
    <property type="entry name" value="ASD1_dom"/>
    <property type="match status" value="1"/>
</dbReference>
<evidence type="ECO:0000313" key="10">
    <source>
        <dbReference type="Proteomes" id="UP000440668"/>
    </source>
</evidence>
<keyword evidence="6" id="KW-0119">Carbohydrate metabolism</keyword>
<evidence type="ECO:0000256" key="4">
    <source>
        <dbReference type="ARBA" id="ARBA00012670"/>
    </source>
</evidence>
<comment type="caution">
    <text evidence="9">The sequence shown here is derived from an EMBL/GenBank/DDBJ whole genome shotgun (WGS) entry which is preliminary data.</text>
</comment>
<dbReference type="PANTHER" id="PTHR43576:SF3">
    <property type="entry name" value="ALPHA-L-ARABINOFURANOSIDASE C"/>
    <property type="match status" value="1"/>
</dbReference>
<evidence type="ECO:0000256" key="5">
    <source>
        <dbReference type="ARBA" id="ARBA00022801"/>
    </source>
</evidence>
<dbReference type="PANTHER" id="PTHR43576">
    <property type="entry name" value="ALPHA-L-ARABINOFURANOSIDASE C-RELATED"/>
    <property type="match status" value="1"/>
</dbReference>
<reference evidence="9 10" key="1">
    <citation type="submission" date="2019-11" db="EMBL/GenBank/DDBJ databases">
        <title>Cellulosimicrobium composti sp. nov. isolated from a compost.</title>
        <authorList>
            <person name="Yang Y."/>
        </authorList>
    </citation>
    <scope>NUCLEOTIDE SEQUENCE [LARGE SCALE GENOMIC DNA]</scope>
    <source>
        <strain evidence="9 10">BIT-GX5</strain>
    </source>
</reference>
<evidence type="ECO:0000256" key="7">
    <source>
        <dbReference type="ARBA" id="ARBA00023295"/>
    </source>
</evidence>
<dbReference type="Gene3D" id="2.60.40.1180">
    <property type="entry name" value="Golgi alpha-mannosidase II"/>
    <property type="match status" value="1"/>
</dbReference>
<dbReference type="SUPFAM" id="SSF51445">
    <property type="entry name" value="(Trans)glycosidases"/>
    <property type="match status" value="1"/>
</dbReference>
<proteinExistence type="inferred from homology"/>
<keyword evidence="5" id="KW-0378">Hydrolase</keyword>
<evidence type="ECO:0000256" key="2">
    <source>
        <dbReference type="ARBA" id="ARBA00007186"/>
    </source>
</evidence>
<dbReference type="InterPro" id="IPR017853">
    <property type="entry name" value="GH"/>
</dbReference>
<organism evidence="9 10">
    <name type="scientific">Cellulosimicrobium composti</name>
    <dbReference type="NCBI Taxonomy" id="2672572"/>
    <lineage>
        <taxon>Bacteria</taxon>
        <taxon>Bacillati</taxon>
        <taxon>Actinomycetota</taxon>
        <taxon>Actinomycetes</taxon>
        <taxon>Micrococcales</taxon>
        <taxon>Promicromonosporaceae</taxon>
        <taxon>Cellulosimicrobium</taxon>
    </lineage>
</organism>
<accession>A0A6N7ZEL3</accession>
<dbReference type="InterPro" id="IPR013780">
    <property type="entry name" value="Glyco_hydro_b"/>
</dbReference>
<evidence type="ECO:0000256" key="3">
    <source>
        <dbReference type="ARBA" id="ARBA00011165"/>
    </source>
</evidence>
<comment type="catalytic activity">
    <reaction evidence="1">
        <text>Hydrolysis of terminal non-reducing alpha-L-arabinofuranoside residues in alpha-L-arabinosides.</text>
        <dbReference type="EC" id="3.2.1.55"/>
    </reaction>
</comment>
<dbReference type="AlphaFoldDB" id="A0A6N7ZEL3"/>
<dbReference type="EMBL" id="WMKA01000003">
    <property type="protein sequence ID" value="MTG87769.1"/>
    <property type="molecule type" value="Genomic_DNA"/>
</dbReference>
<sequence length="508" mass="55244">MTHARIRIDPTDVVGDLSPRVFGTFVEHMGRCVYGGIHDPQHPSADADGFRGDVLALVRELGATVVRYPGGNFVSGFRWEDSVGPRDERPVRLDAAWHSIETNQVGLHEFAGWAERAGLEVMMAVNLGTRGAAEAAQLLEYCNHPGGTALSDQRRANGAADPFGFRLWCLGNEMDGDWQIGHKTAHEYGRLAAETARLMRFVDPTVELVAAGSSSADQPTFGEWEREVVRLTAGLVDHVSLHAYYEEKPGDLASFLASGVGLDRYIETVAAILDEEEAALGERMQGRRLGISVDEWNVWYLDRFNEQDKEPLLTGAWNVAPRIIEDEYAVADAVVVGSLLNSLVRHADRVTMANQAQLVNVIAPIRTEPDADAWRQTIFWPFAVTAARARGAALRVAAECPTVPTDAYGDVPVVDVAATTAGDRVEVFCVNRDPENPVEVTLAGAHGALRGAHDAVVLTVPEGHDRFVTNTRDAQPVGLRELDVRVEDGEVRLTLPALSWAALGVVPA</sequence>
<dbReference type="Proteomes" id="UP000440668">
    <property type="component" value="Unassembled WGS sequence"/>
</dbReference>
<comment type="similarity">
    <text evidence="2">Belongs to the glycosyl hydrolase 51 family.</text>
</comment>
<protein>
    <recommendedName>
        <fullName evidence="4">non-reducing end alpha-L-arabinofuranosidase</fullName>
        <ecNumber evidence="4">3.2.1.55</ecNumber>
    </recommendedName>
</protein>
<evidence type="ECO:0000256" key="1">
    <source>
        <dbReference type="ARBA" id="ARBA00001462"/>
    </source>
</evidence>
<dbReference type="SUPFAM" id="SSF51011">
    <property type="entry name" value="Glycosyl hydrolase domain"/>
    <property type="match status" value="1"/>
</dbReference>
<evidence type="ECO:0000256" key="6">
    <source>
        <dbReference type="ARBA" id="ARBA00023277"/>
    </source>
</evidence>
<evidence type="ECO:0000313" key="9">
    <source>
        <dbReference type="EMBL" id="MTG87769.1"/>
    </source>
</evidence>
<dbReference type="InterPro" id="IPR055235">
    <property type="entry name" value="ASD1_cat"/>
</dbReference>
<comment type="subunit">
    <text evidence="3">Homohexamer; trimer of dimers.</text>
</comment>
<dbReference type="Gene3D" id="3.20.20.80">
    <property type="entry name" value="Glycosidases"/>
    <property type="match status" value="1"/>
</dbReference>
<gene>
    <name evidence="9" type="ORF">GJV82_02195</name>
</gene>
<dbReference type="Pfam" id="PF06964">
    <property type="entry name" value="Alpha-L-AF_C"/>
    <property type="match status" value="1"/>
</dbReference>
<name>A0A6N7ZEL3_9MICO</name>
<dbReference type="RefSeq" id="WP_155098080.1">
    <property type="nucleotide sequence ID" value="NZ_WMKA01000003.1"/>
</dbReference>
<evidence type="ECO:0000259" key="8">
    <source>
        <dbReference type="SMART" id="SM00813"/>
    </source>
</evidence>
<dbReference type="GO" id="GO:0046373">
    <property type="term" value="P:L-arabinose metabolic process"/>
    <property type="evidence" value="ECO:0007669"/>
    <property type="project" value="InterPro"/>
</dbReference>
<dbReference type="GO" id="GO:0000272">
    <property type="term" value="P:polysaccharide catabolic process"/>
    <property type="evidence" value="ECO:0007669"/>
    <property type="project" value="TreeGrafter"/>
</dbReference>
<feature type="domain" description="Alpha-L-arabinofuranosidase C-terminal" evidence="8">
    <location>
        <begin position="294"/>
        <end position="499"/>
    </location>
</feature>
<dbReference type="SMART" id="SM00813">
    <property type="entry name" value="Alpha-L-AF_C"/>
    <property type="match status" value="1"/>
</dbReference>
<dbReference type="InterPro" id="IPR010720">
    <property type="entry name" value="Alpha-L-AF_C"/>
</dbReference>
<dbReference type="EC" id="3.2.1.55" evidence="4"/>
<keyword evidence="7" id="KW-0326">Glycosidase</keyword>
<dbReference type="GO" id="GO:0046556">
    <property type="term" value="F:alpha-L-arabinofuranosidase activity"/>
    <property type="evidence" value="ECO:0007669"/>
    <property type="project" value="UniProtKB-EC"/>
</dbReference>